<evidence type="ECO:0000259" key="7">
    <source>
        <dbReference type="Pfam" id="PF05189"/>
    </source>
</evidence>
<dbReference type="AlphaFoldDB" id="A0A2P2I5U9"/>
<dbReference type="SUPFAM" id="SSF55205">
    <property type="entry name" value="EPT/RTPC-like"/>
    <property type="match status" value="1"/>
</dbReference>
<accession>A0A2P2I5U9</accession>
<evidence type="ECO:0000256" key="3">
    <source>
        <dbReference type="ARBA" id="ARBA00022517"/>
    </source>
</evidence>
<dbReference type="PANTHER" id="PTHR11096">
    <property type="entry name" value="RNA 3' TERMINAL PHOSPHATE CYCLASE"/>
    <property type="match status" value="1"/>
</dbReference>
<keyword evidence="4" id="KW-0539">Nucleus</keyword>
<dbReference type="Pfam" id="PF01137">
    <property type="entry name" value="RTC"/>
    <property type="match status" value="1"/>
</dbReference>
<dbReference type="GO" id="GO:0005730">
    <property type="term" value="C:nucleolus"/>
    <property type="evidence" value="ECO:0007669"/>
    <property type="project" value="UniProtKB-SubCell"/>
</dbReference>
<dbReference type="InterPro" id="IPR037136">
    <property type="entry name" value="RNA3'_phos_cyclase_dom_sf"/>
</dbReference>
<feature type="domain" description="RNA 3'-terminal phosphate cyclase insert" evidence="7">
    <location>
        <begin position="187"/>
        <end position="310"/>
    </location>
</feature>
<dbReference type="Gene3D" id="3.30.360.20">
    <property type="entry name" value="RNA 3'-terminal phosphate cyclase, insert domain"/>
    <property type="match status" value="1"/>
</dbReference>
<evidence type="ECO:0000256" key="5">
    <source>
        <dbReference type="SAM" id="MobiDB-lite"/>
    </source>
</evidence>
<comment type="subcellular location">
    <subcellularLocation>
        <location evidence="1">Nucleus</location>
        <location evidence="1">Nucleolus</location>
    </subcellularLocation>
</comment>
<dbReference type="EMBL" id="IACT01003841">
    <property type="protein sequence ID" value="LAC23063.1"/>
    <property type="molecule type" value="mRNA"/>
</dbReference>
<dbReference type="InterPro" id="IPR000228">
    <property type="entry name" value="RNA3'_term_phos_cyc"/>
</dbReference>
<evidence type="ECO:0000313" key="9">
    <source>
        <dbReference type="EMBL" id="LAC23063.1"/>
    </source>
</evidence>
<feature type="domain" description="RNA 3'-terminal phosphate cyclase" evidence="6">
    <location>
        <begin position="12"/>
        <end position="363"/>
    </location>
</feature>
<evidence type="ECO:0000256" key="1">
    <source>
        <dbReference type="ARBA" id="ARBA00004604"/>
    </source>
</evidence>
<feature type="compositionally biased region" description="Low complexity" evidence="5">
    <location>
        <begin position="267"/>
        <end position="286"/>
    </location>
</feature>
<dbReference type="InterPro" id="IPR036553">
    <property type="entry name" value="RPTC_insert"/>
</dbReference>
<sequence length="412" mass="45822">MASNQILNKTLTFQGINFLRQRLVLSCLSGKKIHITDIRSKEEKPGVREYEISLIRLFDQISNGAKIEVGRAGTSFTFIPGILLGGEITHNCDPARGIGYYLEPIMMLAPFCKKPLHIILKGITNCDSDVSVDQLRYSMLEVLRKFLITDDGLKLTVLKRGLPPVAGGHVEFCCPIRRELKPFQWVESGQVRKVRGMCFTRRVAPVVGNRIIDKVKHHINQYLTDVYFVCDNSKGPAPGFGISINCVTTKGTYYSAEALSCQQLNANGTSSNDSSNTNASNNSNEGNKGRILSPEEVAEEAVFRLLEEIRRGGCVDSYSQPIVLLFMVLGPKDVSKIMLGPLTTQAMYMLRHIRDFFSVTFKIDRHEPEESIDLDEDGDDDEDMSKKRALGADKVLLTCVGTGFVNFSKGNL</sequence>
<dbReference type="GO" id="GO:0000479">
    <property type="term" value="P:endonucleolytic cleavage of tricistronic rRNA transcript (SSU-rRNA, 5.8S rRNA, LSU-rRNA)"/>
    <property type="evidence" value="ECO:0007669"/>
    <property type="project" value="TreeGrafter"/>
</dbReference>
<evidence type="ECO:0000256" key="4">
    <source>
        <dbReference type="ARBA" id="ARBA00023242"/>
    </source>
</evidence>
<comment type="similarity">
    <text evidence="2">Belongs to the RNA 3'-terminal cyclase family. Type 2 subfamily.</text>
</comment>
<name>A0A2P2I5U9_9CRUS</name>
<evidence type="ECO:0000259" key="6">
    <source>
        <dbReference type="Pfam" id="PF01137"/>
    </source>
</evidence>
<protein>
    <submittedName>
        <fullName evidence="8 9">RNA 3'-terminal phosphate cyclase-like protein</fullName>
    </submittedName>
</protein>
<dbReference type="InterPro" id="IPR023797">
    <property type="entry name" value="RNA3'_phos_cyclase_dom"/>
</dbReference>
<organism evidence="8">
    <name type="scientific">Hirondellea gigas</name>
    <dbReference type="NCBI Taxonomy" id="1518452"/>
    <lineage>
        <taxon>Eukaryota</taxon>
        <taxon>Metazoa</taxon>
        <taxon>Ecdysozoa</taxon>
        <taxon>Arthropoda</taxon>
        <taxon>Crustacea</taxon>
        <taxon>Multicrustacea</taxon>
        <taxon>Malacostraca</taxon>
        <taxon>Eumalacostraca</taxon>
        <taxon>Peracarida</taxon>
        <taxon>Amphipoda</taxon>
        <taxon>Amphilochidea</taxon>
        <taxon>Lysianassida</taxon>
        <taxon>Lysianassidira</taxon>
        <taxon>Lysianassoidea</taxon>
        <taxon>Lysianassidae</taxon>
        <taxon>Hirondellea</taxon>
    </lineage>
</organism>
<evidence type="ECO:0000313" key="8">
    <source>
        <dbReference type="EMBL" id="LAB69385.1"/>
    </source>
</evidence>
<dbReference type="InterPro" id="IPR013792">
    <property type="entry name" value="RNA3'P_cycl/enolpyr_Trfase_a/b"/>
</dbReference>
<dbReference type="GO" id="GO:0004521">
    <property type="term" value="F:RNA endonuclease activity"/>
    <property type="evidence" value="ECO:0007669"/>
    <property type="project" value="TreeGrafter"/>
</dbReference>
<dbReference type="Pfam" id="PF05189">
    <property type="entry name" value="RTC_insert"/>
    <property type="match status" value="1"/>
</dbReference>
<reference evidence="8" key="2">
    <citation type="journal article" date="2018" name="Biosci. Biotechnol. Biochem.">
        <title>Polysaccharide hydrolase of the hadal zone amphipods Hirondellea gigas.</title>
        <authorList>
            <person name="Kobayashi H."/>
            <person name="Nagahama T."/>
            <person name="Arai W."/>
            <person name="Sasagawa Y."/>
            <person name="Umeda M."/>
            <person name="Hayashi T."/>
            <person name="Nikaido I."/>
            <person name="Watanabe H."/>
            <person name="Oguri K."/>
            <person name="Kitazato H."/>
            <person name="Fujioka K."/>
            <person name="Kido Y."/>
            <person name="Takami H."/>
        </authorList>
    </citation>
    <scope>NUCLEOTIDE SEQUENCE</scope>
    <source>
        <tissue evidence="8">Whole body</tissue>
    </source>
</reference>
<proteinExistence type="evidence at transcript level"/>
<reference evidence="9" key="1">
    <citation type="submission" date="2017-11" db="EMBL/GenBank/DDBJ databases">
        <title>The sensing device of the deep-sea amphipod.</title>
        <authorList>
            <person name="Kobayashi H."/>
            <person name="Nagahama T."/>
            <person name="Arai W."/>
            <person name="Sasagawa Y."/>
            <person name="Umeda M."/>
            <person name="Hayashi T."/>
            <person name="Nikaido I."/>
            <person name="Watanabe H."/>
            <person name="Oguri K."/>
            <person name="Kitazato H."/>
            <person name="Fujioka K."/>
            <person name="Kido Y."/>
            <person name="Takami H."/>
        </authorList>
    </citation>
    <scope>NUCLEOTIDE SEQUENCE</scope>
    <source>
        <tissue evidence="9">Whole body</tissue>
    </source>
</reference>
<keyword evidence="3" id="KW-0690">Ribosome biogenesis</keyword>
<feature type="region of interest" description="Disordered" evidence="5">
    <location>
        <begin position="267"/>
        <end position="291"/>
    </location>
</feature>
<dbReference type="PANTHER" id="PTHR11096:SF1">
    <property type="entry name" value="RNA 3'-TERMINAL PHOSPHATE CYCLASE-LIKE PROTEIN"/>
    <property type="match status" value="1"/>
</dbReference>
<evidence type="ECO:0000256" key="2">
    <source>
        <dbReference type="ARBA" id="ARBA00007089"/>
    </source>
</evidence>
<dbReference type="EMBL" id="IACF01003776">
    <property type="protein sequence ID" value="LAB69385.1"/>
    <property type="molecule type" value="mRNA"/>
</dbReference>
<dbReference type="Gene3D" id="3.65.10.20">
    <property type="entry name" value="RNA 3'-terminal phosphate cyclase domain"/>
    <property type="match status" value="1"/>
</dbReference>
<dbReference type="NCBIfam" id="TIGR03400">
    <property type="entry name" value="18S_RNA_Rcl1p"/>
    <property type="match status" value="1"/>
</dbReference>
<dbReference type="InterPro" id="IPR016443">
    <property type="entry name" value="RNA3'_term_phos_cyc_type_2"/>
</dbReference>
<dbReference type="InterPro" id="IPR013791">
    <property type="entry name" value="RNA3'-term_phos_cycl_insert"/>
</dbReference>